<dbReference type="InterPro" id="IPR015797">
    <property type="entry name" value="NUDIX_hydrolase-like_dom_sf"/>
</dbReference>
<evidence type="ECO:0000313" key="5">
    <source>
        <dbReference type="EMBL" id="KAK0537727.1"/>
    </source>
</evidence>
<comment type="similarity">
    <text evidence="2">Belongs to the Nudix hydrolase family.</text>
</comment>
<accession>A0AAN6JLW6</accession>
<feature type="compositionally biased region" description="Low complexity" evidence="3">
    <location>
        <begin position="80"/>
        <end position="100"/>
    </location>
</feature>
<dbReference type="PROSITE" id="PS00893">
    <property type="entry name" value="NUDIX_BOX"/>
    <property type="match status" value="1"/>
</dbReference>
<name>A0AAN6JLW6_9BASI</name>
<keyword evidence="6" id="KW-1185">Reference proteome</keyword>
<dbReference type="InterPro" id="IPR020476">
    <property type="entry name" value="Nudix_hydrolase"/>
</dbReference>
<comment type="caution">
    <text evidence="5">The sequence shown here is derived from an EMBL/GenBank/DDBJ whole genome shotgun (WGS) entry which is preliminary data.</text>
</comment>
<protein>
    <recommendedName>
        <fullName evidence="4">Nudix hydrolase domain-containing protein</fullName>
    </recommendedName>
</protein>
<dbReference type="Gene3D" id="3.90.79.10">
    <property type="entry name" value="Nucleoside Triphosphate Pyrophosphohydrolase"/>
    <property type="match status" value="1"/>
</dbReference>
<dbReference type="InterPro" id="IPR000086">
    <property type="entry name" value="NUDIX_hydrolase_dom"/>
</dbReference>
<feature type="region of interest" description="Disordered" evidence="3">
    <location>
        <begin position="68"/>
        <end position="117"/>
    </location>
</feature>
<dbReference type="PANTHER" id="PTHR21340:SF0">
    <property type="entry name" value="BIS(5'-NUCLEOSYL)-TETRAPHOSPHATASE [ASYMMETRICAL]"/>
    <property type="match status" value="1"/>
</dbReference>
<evidence type="ECO:0000259" key="4">
    <source>
        <dbReference type="PROSITE" id="PS51462"/>
    </source>
</evidence>
<dbReference type="GO" id="GO:0006167">
    <property type="term" value="P:AMP biosynthetic process"/>
    <property type="evidence" value="ECO:0007669"/>
    <property type="project" value="TreeGrafter"/>
</dbReference>
<reference evidence="5" key="1">
    <citation type="journal article" date="2023" name="PhytoFront">
        <title>Draft Genome Resources of Seven Strains of Tilletia horrida, Causal Agent of Kernel Smut of Rice.</title>
        <authorList>
            <person name="Khanal S."/>
            <person name="Antony Babu S."/>
            <person name="Zhou X.G."/>
        </authorList>
    </citation>
    <scope>NUCLEOTIDE SEQUENCE</scope>
    <source>
        <strain evidence="5">TX3</strain>
    </source>
</reference>
<dbReference type="PRINTS" id="PR00502">
    <property type="entry name" value="NUDIXFAMILY"/>
</dbReference>
<evidence type="ECO:0000256" key="2">
    <source>
        <dbReference type="RuleBase" id="RU003476"/>
    </source>
</evidence>
<dbReference type="AlphaFoldDB" id="A0AAN6JLW6"/>
<dbReference type="PROSITE" id="PS51462">
    <property type="entry name" value="NUDIX"/>
    <property type="match status" value="1"/>
</dbReference>
<dbReference type="EMBL" id="JAPDMQ010000055">
    <property type="protein sequence ID" value="KAK0537727.1"/>
    <property type="molecule type" value="Genomic_DNA"/>
</dbReference>
<dbReference type="SUPFAM" id="SSF55811">
    <property type="entry name" value="Nudix"/>
    <property type="match status" value="1"/>
</dbReference>
<dbReference type="Proteomes" id="UP001176521">
    <property type="component" value="Unassembled WGS sequence"/>
</dbReference>
<dbReference type="InterPro" id="IPR020084">
    <property type="entry name" value="NUDIX_hydrolase_CS"/>
</dbReference>
<sequence>MSSSTARPRPEEIKEHSYGVIPVALSSPPTVLLIQQKSDSKHWGIPKGHADAGETPLQAAIRELEEETGLHATRFLPAAPSSSPSTTSSTSGPSGVAADAIDADGDSIQGEPYRNPRRNDGWKQNYYFLGLFNADAAKDTALLRLQEEEVEQAAWLEFDEAAERCTFDEGRQVIREAQSRLQSHGIR</sequence>
<dbReference type="GO" id="GO:0004081">
    <property type="term" value="F:bis(5'-nucleosyl)-tetraphosphatase (asymmetrical) activity"/>
    <property type="evidence" value="ECO:0007669"/>
    <property type="project" value="TreeGrafter"/>
</dbReference>
<evidence type="ECO:0000256" key="3">
    <source>
        <dbReference type="SAM" id="MobiDB-lite"/>
    </source>
</evidence>
<dbReference type="InterPro" id="IPR051325">
    <property type="entry name" value="Nudix_hydrolase_domain"/>
</dbReference>
<dbReference type="Pfam" id="PF00293">
    <property type="entry name" value="NUDIX"/>
    <property type="match status" value="1"/>
</dbReference>
<organism evidence="5 6">
    <name type="scientific">Tilletia horrida</name>
    <dbReference type="NCBI Taxonomy" id="155126"/>
    <lineage>
        <taxon>Eukaryota</taxon>
        <taxon>Fungi</taxon>
        <taxon>Dikarya</taxon>
        <taxon>Basidiomycota</taxon>
        <taxon>Ustilaginomycotina</taxon>
        <taxon>Exobasidiomycetes</taxon>
        <taxon>Tilletiales</taxon>
        <taxon>Tilletiaceae</taxon>
        <taxon>Tilletia</taxon>
    </lineage>
</organism>
<feature type="domain" description="Nudix hydrolase" evidence="4">
    <location>
        <begin position="13"/>
        <end position="178"/>
    </location>
</feature>
<keyword evidence="1 2" id="KW-0378">Hydrolase</keyword>
<evidence type="ECO:0000313" key="6">
    <source>
        <dbReference type="Proteomes" id="UP001176521"/>
    </source>
</evidence>
<dbReference type="PANTHER" id="PTHR21340">
    <property type="entry name" value="DIADENOSINE 5,5-P1,P4-TETRAPHOSPHATE PYROPHOSPHOHYDROLASE MUTT"/>
    <property type="match status" value="1"/>
</dbReference>
<proteinExistence type="inferred from homology"/>
<dbReference type="GO" id="GO:0006754">
    <property type="term" value="P:ATP biosynthetic process"/>
    <property type="evidence" value="ECO:0007669"/>
    <property type="project" value="TreeGrafter"/>
</dbReference>
<gene>
    <name evidence="5" type="ORF">OC842_001523</name>
</gene>
<evidence type="ECO:0000256" key="1">
    <source>
        <dbReference type="ARBA" id="ARBA00022801"/>
    </source>
</evidence>